<comment type="caution">
    <text evidence="9">The sequence shown here is derived from an EMBL/GenBank/DDBJ whole genome shotgun (WGS) entry which is preliminary data.</text>
</comment>
<keyword evidence="4 8" id="KW-0812">Transmembrane</keyword>
<name>A0A351U2Z2_9BACT</name>
<keyword evidence="6 7" id="KW-0472">Membrane</keyword>
<evidence type="ECO:0000313" key="9">
    <source>
        <dbReference type="EMBL" id="NLW34235.1"/>
    </source>
</evidence>
<dbReference type="AlphaFoldDB" id="A0A351U2Z2"/>
<evidence type="ECO:0000256" key="5">
    <source>
        <dbReference type="ARBA" id="ARBA00022989"/>
    </source>
</evidence>
<dbReference type="InterPro" id="IPR036737">
    <property type="entry name" value="OmpA-like_sf"/>
</dbReference>
<dbReference type="Pfam" id="PF13677">
    <property type="entry name" value="MotB_plug"/>
    <property type="match status" value="1"/>
</dbReference>
<dbReference type="PROSITE" id="PS51123">
    <property type="entry name" value="OMPA_2"/>
    <property type="match status" value="1"/>
</dbReference>
<keyword evidence="3" id="KW-1003">Cell membrane</keyword>
<dbReference type="InterPro" id="IPR006665">
    <property type="entry name" value="OmpA-like"/>
</dbReference>
<dbReference type="InterPro" id="IPR025713">
    <property type="entry name" value="MotB-like_N_dom"/>
</dbReference>
<dbReference type="CDD" id="cd07185">
    <property type="entry name" value="OmpA_C-like"/>
    <property type="match status" value="1"/>
</dbReference>
<sequence>MRKKKHDEDHENAERWLLTYADLITLLLAFFIMMYVFSKRDAQKYEEVASHLRAIFTGGTGLAEKGSITASSPIEMASRGASSGDIKRQLESELLDMNRDKGGSKNISVLSDERGIVIRVLDKTFFDEGRADLKEGARAALDKIVPIIRKVNNHIRIEGHTDNVPINTQEFKSNWELSVRRATEVVRYLLEKHGLPPERISATGYAEYRPVADNDSPKSRALNRRIEIIITKSEGASE</sequence>
<accession>A0A351U2Z2</accession>
<dbReference type="Pfam" id="PF00691">
    <property type="entry name" value="OmpA"/>
    <property type="match status" value="1"/>
</dbReference>
<dbReference type="Gene3D" id="3.30.1330.60">
    <property type="entry name" value="OmpA-like domain"/>
    <property type="match status" value="1"/>
</dbReference>
<evidence type="ECO:0000256" key="1">
    <source>
        <dbReference type="ARBA" id="ARBA00004162"/>
    </source>
</evidence>
<gene>
    <name evidence="9" type="ORF">GXY80_01965</name>
</gene>
<evidence type="ECO:0000256" key="3">
    <source>
        <dbReference type="ARBA" id="ARBA00022475"/>
    </source>
</evidence>
<dbReference type="PANTHER" id="PTHR30329:SF21">
    <property type="entry name" value="LIPOPROTEIN YIAD-RELATED"/>
    <property type="match status" value="1"/>
</dbReference>
<reference evidence="9" key="1">
    <citation type="journal article" date="2020" name="Biotechnol. Biofuels">
        <title>New insights from the biogas microbiome by comprehensive genome-resolved metagenomics of nearly 1600 species originating from multiple anaerobic digesters.</title>
        <authorList>
            <person name="Campanaro S."/>
            <person name="Treu L."/>
            <person name="Rodriguez-R L.M."/>
            <person name="Kovalovszki A."/>
            <person name="Ziels R.M."/>
            <person name="Maus I."/>
            <person name="Zhu X."/>
            <person name="Kougias P.G."/>
            <person name="Basile A."/>
            <person name="Luo G."/>
            <person name="Schluter A."/>
            <person name="Konstantinidis K.T."/>
            <person name="Angelidaki I."/>
        </authorList>
    </citation>
    <scope>NUCLEOTIDE SEQUENCE</scope>
    <source>
        <strain evidence="9">AS06rmzACSIP_7</strain>
    </source>
</reference>
<comment type="subcellular location">
    <subcellularLocation>
        <location evidence="1">Cell membrane</location>
        <topology evidence="1">Single-pass membrane protein</topology>
    </subcellularLocation>
</comment>
<evidence type="ECO:0000256" key="6">
    <source>
        <dbReference type="ARBA" id="ARBA00023136"/>
    </source>
</evidence>
<feature type="transmembrane region" description="Helical" evidence="8">
    <location>
        <begin position="16"/>
        <end position="37"/>
    </location>
</feature>
<comment type="similarity">
    <text evidence="2">Belongs to the MotB family.</text>
</comment>
<dbReference type="InterPro" id="IPR050330">
    <property type="entry name" value="Bact_OuterMem_StrucFunc"/>
</dbReference>
<dbReference type="SUPFAM" id="SSF103088">
    <property type="entry name" value="OmpA-like"/>
    <property type="match status" value="1"/>
</dbReference>
<evidence type="ECO:0000256" key="8">
    <source>
        <dbReference type="SAM" id="Phobius"/>
    </source>
</evidence>
<dbReference type="GO" id="GO:0005886">
    <property type="term" value="C:plasma membrane"/>
    <property type="evidence" value="ECO:0007669"/>
    <property type="project" value="UniProtKB-SubCell"/>
</dbReference>
<keyword evidence="5 8" id="KW-1133">Transmembrane helix</keyword>
<evidence type="ECO:0000256" key="2">
    <source>
        <dbReference type="ARBA" id="ARBA00008914"/>
    </source>
</evidence>
<evidence type="ECO:0000256" key="7">
    <source>
        <dbReference type="PROSITE-ProRule" id="PRU00473"/>
    </source>
</evidence>
<evidence type="ECO:0000256" key="4">
    <source>
        <dbReference type="ARBA" id="ARBA00022692"/>
    </source>
</evidence>
<evidence type="ECO:0000313" key="10">
    <source>
        <dbReference type="Proteomes" id="UP000777265"/>
    </source>
</evidence>
<dbReference type="Proteomes" id="UP000777265">
    <property type="component" value="Unassembled WGS sequence"/>
</dbReference>
<dbReference type="STRING" id="909663.GCA_000512235_02446"/>
<proteinExistence type="inferred from homology"/>
<organism evidence="9 10">
    <name type="scientific">Syntrophorhabdus aromaticivorans</name>
    <dbReference type="NCBI Taxonomy" id="328301"/>
    <lineage>
        <taxon>Bacteria</taxon>
        <taxon>Pseudomonadati</taxon>
        <taxon>Thermodesulfobacteriota</taxon>
        <taxon>Syntrophorhabdia</taxon>
        <taxon>Syntrophorhabdales</taxon>
        <taxon>Syntrophorhabdaceae</taxon>
        <taxon>Syntrophorhabdus</taxon>
    </lineage>
</organism>
<dbReference type="EMBL" id="JAAYEE010000032">
    <property type="protein sequence ID" value="NLW34235.1"/>
    <property type="molecule type" value="Genomic_DNA"/>
</dbReference>
<protein>
    <submittedName>
        <fullName evidence="9">OmpA family protein</fullName>
    </submittedName>
</protein>
<reference evidence="9" key="2">
    <citation type="submission" date="2020-01" db="EMBL/GenBank/DDBJ databases">
        <authorList>
            <person name="Campanaro S."/>
        </authorList>
    </citation>
    <scope>NUCLEOTIDE SEQUENCE</scope>
    <source>
        <strain evidence="9">AS06rmzACSIP_7</strain>
    </source>
</reference>
<dbReference type="PANTHER" id="PTHR30329">
    <property type="entry name" value="STATOR ELEMENT OF FLAGELLAR MOTOR COMPLEX"/>
    <property type="match status" value="1"/>
</dbReference>